<dbReference type="PANTHER" id="PTHR35603">
    <property type="match status" value="1"/>
</dbReference>
<organism evidence="5 6">
    <name type="scientific">Kangiella geojedonensis</name>
    <dbReference type="NCBI Taxonomy" id="914150"/>
    <lineage>
        <taxon>Bacteria</taxon>
        <taxon>Pseudomonadati</taxon>
        <taxon>Pseudomonadota</taxon>
        <taxon>Gammaproteobacteria</taxon>
        <taxon>Kangiellales</taxon>
        <taxon>Kangiellaceae</taxon>
        <taxon>Kangiella</taxon>
    </lineage>
</organism>
<dbReference type="PANTHER" id="PTHR35603:SF2">
    <property type="entry name" value="OUTER MEMBRANE LIPOPROTEIN"/>
    <property type="match status" value="1"/>
</dbReference>
<dbReference type="OrthoDB" id="8909257at2"/>
<feature type="domain" description="YMGG-like Gly-zipper" evidence="4">
    <location>
        <begin position="82"/>
        <end position="121"/>
    </location>
</feature>
<evidence type="ECO:0000256" key="3">
    <source>
        <dbReference type="SAM" id="SignalP"/>
    </source>
</evidence>
<dbReference type="PATRIC" id="fig|914150.5.peg.1157"/>
<feature type="signal peptide" evidence="3">
    <location>
        <begin position="1"/>
        <end position="25"/>
    </location>
</feature>
<feature type="chain" id="PRO_5002509332" description="YMGG-like Gly-zipper domain-containing protein" evidence="3">
    <location>
        <begin position="26"/>
        <end position="181"/>
    </location>
</feature>
<evidence type="ECO:0000256" key="2">
    <source>
        <dbReference type="ARBA" id="ARBA00023136"/>
    </source>
</evidence>
<dbReference type="EMBL" id="CP010975">
    <property type="protein sequence ID" value="AKE52101.1"/>
    <property type="molecule type" value="Genomic_DNA"/>
</dbReference>
<sequence>MKLKHPLLITSLALSALILPLSVQADHRYDRHAHYDSGYERKHYTKGKVVDVTPIYEQGYRYDEPVRTCHSERTRYDASDRRGKALVGGVVGGLIGYKIGDKQRHKNVGAVAGALIGASIAKNSSGQRQTHCSTHYQSRYARGGVVGYDVVYKYRGRHYTTFSKYRPGRWIEIERPRKHYR</sequence>
<dbReference type="InterPro" id="IPR027367">
    <property type="entry name" value="Gly-zipper_YMGG"/>
</dbReference>
<comment type="subcellular location">
    <subcellularLocation>
        <location evidence="1">Membrane</location>
    </subcellularLocation>
</comment>
<dbReference type="GO" id="GO:0019867">
    <property type="term" value="C:outer membrane"/>
    <property type="evidence" value="ECO:0007669"/>
    <property type="project" value="InterPro"/>
</dbReference>
<evidence type="ECO:0000256" key="1">
    <source>
        <dbReference type="ARBA" id="ARBA00004370"/>
    </source>
</evidence>
<dbReference type="STRING" id="914150.TQ33_1141"/>
<proteinExistence type="predicted"/>
<name>A0A0F6RCJ4_9GAMM</name>
<protein>
    <recommendedName>
        <fullName evidence="4">YMGG-like Gly-zipper domain-containing protein</fullName>
    </recommendedName>
</protein>
<evidence type="ECO:0000313" key="6">
    <source>
        <dbReference type="Proteomes" id="UP000034071"/>
    </source>
</evidence>
<dbReference type="KEGG" id="kge:TQ33_1141"/>
<dbReference type="Proteomes" id="UP000034071">
    <property type="component" value="Chromosome"/>
</dbReference>
<evidence type="ECO:0000313" key="5">
    <source>
        <dbReference type="EMBL" id="AKE52101.1"/>
    </source>
</evidence>
<dbReference type="RefSeq" id="WP_046561208.1">
    <property type="nucleotide sequence ID" value="NZ_CP010975.1"/>
</dbReference>
<dbReference type="Pfam" id="PF13441">
    <property type="entry name" value="Gly-zipper_YMGG"/>
    <property type="match status" value="1"/>
</dbReference>
<dbReference type="InterPro" id="IPR051407">
    <property type="entry name" value="Bact_OM_lipoprot/Surf_antigen"/>
</dbReference>
<reference evidence="5 6" key="1">
    <citation type="submission" date="2015-02" db="EMBL/GenBank/DDBJ databases">
        <title>Complete genome sequence of Kangiella geojedonensis strain YCS-5T.</title>
        <authorList>
            <person name="Kim K.M."/>
        </authorList>
    </citation>
    <scope>NUCLEOTIDE SEQUENCE [LARGE SCALE GENOMIC DNA]</scope>
    <source>
        <strain evidence="5 6">YCS-5</strain>
    </source>
</reference>
<keyword evidence="3" id="KW-0732">Signal</keyword>
<keyword evidence="6" id="KW-1185">Reference proteome</keyword>
<gene>
    <name evidence="5" type="ORF">TQ33_1141</name>
</gene>
<dbReference type="HOGENOM" id="CLU_094245_2_1_6"/>
<accession>A0A0F6RCJ4</accession>
<dbReference type="AlphaFoldDB" id="A0A0F6RCJ4"/>
<keyword evidence="2" id="KW-0472">Membrane</keyword>
<evidence type="ECO:0000259" key="4">
    <source>
        <dbReference type="Pfam" id="PF13441"/>
    </source>
</evidence>